<dbReference type="EMBL" id="JBHULT010000009">
    <property type="protein sequence ID" value="MFD2518230.1"/>
    <property type="molecule type" value="Genomic_DNA"/>
</dbReference>
<accession>A0ABW5IZW2</accession>
<keyword evidence="8" id="KW-1185">Reference proteome</keyword>
<dbReference type="Gene3D" id="2.130.10.10">
    <property type="entry name" value="YVTN repeat-like/Quinoprotein amine dehydrogenase"/>
    <property type="match status" value="5"/>
</dbReference>
<dbReference type="InterPro" id="IPR015943">
    <property type="entry name" value="WD40/YVTN_repeat-like_dom_sf"/>
</dbReference>
<feature type="signal peptide" evidence="4">
    <location>
        <begin position="1"/>
        <end position="19"/>
    </location>
</feature>
<proteinExistence type="predicted"/>
<feature type="domain" description="Photosynthesis system II assembly factor Ycf48/Hcf136-like" evidence="5">
    <location>
        <begin position="280"/>
        <end position="353"/>
    </location>
</feature>
<name>A0ABW5IZW2_9FLAO</name>
<keyword evidence="2 4" id="KW-0732">Signal</keyword>
<dbReference type="SUPFAM" id="SSF110296">
    <property type="entry name" value="Oligoxyloglucan reducing end-specific cellobiohydrolase"/>
    <property type="match status" value="4"/>
</dbReference>
<gene>
    <name evidence="7" type="ORF">ACFSTG_10030</name>
</gene>
<dbReference type="CDD" id="cd15482">
    <property type="entry name" value="Sialidase_non-viral"/>
    <property type="match status" value="1"/>
</dbReference>
<feature type="domain" description="Photosynthesis system II assembly factor Ycf48/Hcf136-like" evidence="5">
    <location>
        <begin position="32"/>
        <end position="149"/>
    </location>
</feature>
<evidence type="ECO:0000259" key="6">
    <source>
        <dbReference type="Pfam" id="PF18962"/>
    </source>
</evidence>
<evidence type="ECO:0000313" key="8">
    <source>
        <dbReference type="Proteomes" id="UP001597468"/>
    </source>
</evidence>
<dbReference type="NCBIfam" id="TIGR04183">
    <property type="entry name" value="Por_Secre_tail"/>
    <property type="match status" value="1"/>
</dbReference>
<sequence>MSRILPVVLLLFFCYTSRAQTSWELLNPTPSYEAGKKVVFTSADKGFIITQKDLLYTVDAGATWNKKMDLPGANDIHFLGDLGYMAGSNGSVYVSKDGGDTWAQVNTGSNENFNTVQIINETTIVLTGSNSIVRTDDGGATWQDHIVEGYYKVNKTFFTSPLTGHAVCNGGFILKTSDGGKTWKVTESTNTFPNDFFAVYFVNENTGFASKQHDALLKTSDGGETWQKMGSTTDAFYTFFFLDESTGYAAGEHGAVYKTLDGGKTWKWISFQDARISHTSIYGIHFQNTGVGFVVGDRGMIYKTTDGGSTWQPNSPFYTDVQNLQFVSGTVGYASNYTDLLKTTDGGKTWNKMGSPLEGAGIFKLEFLDENTGYATVGVHNYVYEVFKTVDGGVTWVQTNNGMEIMRDNLYSLKFIDENVGFVSGGYNQKGVFKTTNGGDSWLIVEDLSFGEMQFPDETTGYGMQVHQMLKRIFRTTDSGENWEVVLETEDNLTSMYFVTKEVGYVTAEYGIMYKTTDGGESWSKLDVPYNDYMHVKFFNENIGYVLDDSNGIWKTVNAGYSWERISFHWGIKAIDITEEEQIFLSGTNGRILKSSVTYNSFSLTPGPAEEIFSNSARLTGNVTSNSGIIKEIQFEYGTNYKFDNVKSVSPGTIEASKSVNMAVKVDGLLQETTYQYRIKAIYEGKTVRSEIREFKTKKDYELKLHYNQIDMATNTVKASGLVVSNKAEISGIEFQYGTAEAPFSKAVSATPAVISGMASSDVVATITGLEANTKYQIRIKAVHEGDIIYSQSQEFITYPEFQITLNSVGITESSASFSAYVSAISADIKDLVFEYGSPEFEHEAVADPGTVAFSHGGYISATTGDLDPSKTYYYRVKGVMGEKTIYSKTGVFNFSAEPIVIPSGTNANANRTVNVEGLINPGAKYLSNIRFEYGLDQEFDLSVPASPSALSGNFTSAVTAVLDNLVPGSSYTFRIKAQEGSKTLISDAYTFATEAAVVIAQDVLSLQVINETCLGKNNGSFILAASEEHDFTASINGEEHEFSSQLKLEDLAPGLYNVCVTAKSVPDFQQCYDFNIAAGNSIAGMAVMEQTATTNFANISMQEGTAPFTVSLNGRVVAEYFSNDFSVKVKQGDKLQISSMASCEGVFAFDVDLKNNLTAYPNPASSVLNILIPYAENEEVNVELYNNHGSLISSGMYTVSNNTVSVSVESLASGFYFAVVKLDSPKTIKFSKK</sequence>
<feature type="chain" id="PRO_5046715706" evidence="4">
    <location>
        <begin position="20"/>
        <end position="1234"/>
    </location>
</feature>
<dbReference type="PANTHER" id="PTHR47199:SF2">
    <property type="entry name" value="PHOTOSYSTEM II STABILITY_ASSEMBLY FACTOR HCF136, CHLOROPLASTIC"/>
    <property type="match status" value="1"/>
</dbReference>
<comment type="caution">
    <text evidence="7">The sequence shown here is derived from an EMBL/GenBank/DDBJ whole genome shotgun (WGS) entry which is preliminary data.</text>
</comment>
<dbReference type="RefSeq" id="WP_380751955.1">
    <property type="nucleotide sequence ID" value="NZ_JBHULT010000009.1"/>
</dbReference>
<dbReference type="InterPro" id="IPR028203">
    <property type="entry name" value="PSII_CF48-like_dom"/>
</dbReference>
<feature type="domain" description="Secretion system C-terminal sorting" evidence="6">
    <location>
        <begin position="1161"/>
        <end position="1229"/>
    </location>
</feature>
<evidence type="ECO:0000313" key="7">
    <source>
        <dbReference type="EMBL" id="MFD2518230.1"/>
    </source>
</evidence>
<dbReference type="PANTHER" id="PTHR47199">
    <property type="entry name" value="PHOTOSYSTEM II STABILITY/ASSEMBLY FACTOR HCF136, CHLOROPLASTIC"/>
    <property type="match status" value="1"/>
</dbReference>
<keyword evidence="3" id="KW-0604">Photosystem II</keyword>
<organism evidence="7 8">
    <name type="scientific">Salinimicrobium flavum</name>
    <dbReference type="NCBI Taxonomy" id="1737065"/>
    <lineage>
        <taxon>Bacteria</taxon>
        <taxon>Pseudomonadati</taxon>
        <taxon>Bacteroidota</taxon>
        <taxon>Flavobacteriia</taxon>
        <taxon>Flavobacteriales</taxon>
        <taxon>Flavobacteriaceae</taxon>
        <taxon>Salinimicrobium</taxon>
    </lineage>
</organism>
<keyword evidence="1" id="KW-0602">Photosynthesis</keyword>
<evidence type="ECO:0000256" key="4">
    <source>
        <dbReference type="SAM" id="SignalP"/>
    </source>
</evidence>
<reference evidence="8" key="1">
    <citation type="journal article" date="2019" name="Int. J. Syst. Evol. Microbiol.">
        <title>The Global Catalogue of Microorganisms (GCM) 10K type strain sequencing project: providing services to taxonomists for standard genome sequencing and annotation.</title>
        <authorList>
            <consortium name="The Broad Institute Genomics Platform"/>
            <consortium name="The Broad Institute Genome Sequencing Center for Infectious Disease"/>
            <person name="Wu L."/>
            <person name="Ma J."/>
        </authorList>
    </citation>
    <scope>NUCLEOTIDE SEQUENCE [LARGE SCALE GENOMIC DNA]</scope>
    <source>
        <strain evidence="8">KCTC 42585</strain>
    </source>
</reference>
<protein>
    <submittedName>
        <fullName evidence="7">YCF48-related protein</fullName>
    </submittedName>
</protein>
<evidence type="ECO:0000256" key="3">
    <source>
        <dbReference type="ARBA" id="ARBA00023276"/>
    </source>
</evidence>
<dbReference type="InterPro" id="IPR026444">
    <property type="entry name" value="Secre_tail"/>
</dbReference>
<evidence type="ECO:0000259" key="5">
    <source>
        <dbReference type="Pfam" id="PF14870"/>
    </source>
</evidence>
<evidence type="ECO:0000256" key="1">
    <source>
        <dbReference type="ARBA" id="ARBA00022531"/>
    </source>
</evidence>
<feature type="domain" description="Photosynthesis system II assembly factor Ycf48/Hcf136-like" evidence="5">
    <location>
        <begin position="481"/>
        <end position="568"/>
    </location>
</feature>
<dbReference type="Proteomes" id="UP001597468">
    <property type="component" value="Unassembled WGS sequence"/>
</dbReference>
<dbReference type="Pfam" id="PF18962">
    <property type="entry name" value="Por_Secre_tail"/>
    <property type="match status" value="1"/>
</dbReference>
<dbReference type="Pfam" id="PF14870">
    <property type="entry name" value="PSII_BNR"/>
    <property type="match status" value="3"/>
</dbReference>
<evidence type="ECO:0000256" key="2">
    <source>
        <dbReference type="ARBA" id="ARBA00022729"/>
    </source>
</evidence>